<feature type="compositionally biased region" description="Low complexity" evidence="1">
    <location>
        <begin position="738"/>
        <end position="747"/>
    </location>
</feature>
<feature type="compositionally biased region" description="Polar residues" evidence="1">
    <location>
        <begin position="835"/>
        <end position="859"/>
    </location>
</feature>
<feature type="compositionally biased region" description="Basic and acidic residues" evidence="1">
    <location>
        <begin position="210"/>
        <end position="219"/>
    </location>
</feature>
<accession>A0A8K0JH21</accession>
<feature type="compositionally biased region" description="Polar residues" evidence="1">
    <location>
        <begin position="15"/>
        <end position="25"/>
    </location>
</feature>
<feature type="compositionally biased region" description="Polar residues" evidence="1">
    <location>
        <begin position="79"/>
        <end position="99"/>
    </location>
</feature>
<sequence>MGIFKLGLFKGGSQGQKAQSSTDAANTKAGANGNSTAEKSFKGPKRATKPSTRNDASSLQTIPYASLTQPTRQPPAVNASASRSASQGTLALGSPTSSAGRGEQYVDRQGIDSSWSRHAGRSPLQPETSDVHSGPSHHPANGHKALPTPPIHSEALSRPDVRQRRSLFSLRSFSGGKEAETTRPESRSDSKPNEAPQRRPSPLAVAVQPDQKHGLRPARDPNSPSHMTLPVPSGSPRSEADGQGISHLAQLSRDHSHGTSVTERIASQNDYFEVRNFRHVSGTGESPWQRSPASIRQLGPSSPPVRSPGSGAASNHEEVMTEAARPTAPRLSRPPSFAGSIGGEEPARQVSAQFFKQARRQSTSSVFTLEAYQQPDDDEKTAPSSDAHAAQADRMARLKRTSTRESSIEMLASPKRKPLGIAGNDRPEVITQPSHDAMLFQKRQDHQDDRFNHARTTSNENTAHHVLEPAAQILMPKKVVPADRAVNRTADVALAQRRAFSFAGTALREYSPASSDRGEKRDVRLPETFVRTHDRSRSTSSMPTGGFEAENQNRTKNRLPLNERLASAALVTASTANTQDCLIPPVKSHVEASMGSAETSMARTGFPSSSSLPRLDAKSTSTVNSPLSSPARKPRTRHGWDSSSSDSSGDEQQPRRKMASKAKPAQKASIPVRSLPSGVRKPPHPSEAFGEASSGRPLTHGNRTPSTHSVRSLLSQSSGKVLPSATSRDFHHEEESDASSSSSSDESLAVIMRKQSKISLKAQFAASTPNLTSPTKQSHSHGAARNSPIKSAMKMASPPAGSSGKPVSQRALPVPPLAPALPTYPILSGYGQNSFWPRESPASSQSGTTGEASSRNGPLTPQEVGMISQPVVVGGASSADGKGTSPGPNSRRVSFLNADWQQSSTTNASESKIQTVPAPVKAPDGNFAALQHPAGVYAGQFNGGLDAAAANQSSQYQTDSEMLAAQQNMQLQMQMQMQMQLHMQMQWQQYNAAQMVPGYMTMHQQAMAAAKQQYQAAMAAAAIQAADEAWERASNMGGTSGSQAFSVADGPTSNLFPFPSHFGGDNVQPRGSSSVYGGSTYAAETRPGRSHPGYGRSASSVYGGSFGPSSQTRSKGSDARSEYSPRERANSTASRTRFSIHDRTARDARVDATEAIKTRQGDTSPSAIPPSSWKGSATSR</sequence>
<feature type="compositionally biased region" description="Polar residues" evidence="1">
    <location>
        <begin position="49"/>
        <end position="71"/>
    </location>
</feature>
<evidence type="ECO:0000313" key="3">
    <source>
        <dbReference type="Proteomes" id="UP000812966"/>
    </source>
</evidence>
<feature type="region of interest" description="Disordered" evidence="1">
    <location>
        <begin position="1"/>
        <end position="269"/>
    </location>
</feature>
<reference evidence="2" key="1">
    <citation type="submission" date="2020-04" db="EMBL/GenBank/DDBJ databases">
        <title>Analysis of mating type loci in Filobasidium floriforme.</title>
        <authorList>
            <person name="Nowrousian M."/>
        </authorList>
    </citation>
    <scope>NUCLEOTIDE SEQUENCE</scope>
    <source>
        <strain evidence="2">CBS 6242</strain>
    </source>
</reference>
<evidence type="ECO:0000313" key="2">
    <source>
        <dbReference type="EMBL" id="KAG7529829.1"/>
    </source>
</evidence>
<evidence type="ECO:0000256" key="1">
    <source>
        <dbReference type="SAM" id="MobiDB-lite"/>
    </source>
</evidence>
<organism evidence="2 3">
    <name type="scientific">Filobasidium floriforme</name>
    <dbReference type="NCBI Taxonomy" id="5210"/>
    <lineage>
        <taxon>Eukaryota</taxon>
        <taxon>Fungi</taxon>
        <taxon>Dikarya</taxon>
        <taxon>Basidiomycota</taxon>
        <taxon>Agaricomycotina</taxon>
        <taxon>Tremellomycetes</taxon>
        <taxon>Filobasidiales</taxon>
        <taxon>Filobasidiaceae</taxon>
        <taxon>Filobasidium</taxon>
    </lineage>
</organism>
<dbReference type="Proteomes" id="UP000812966">
    <property type="component" value="Unassembled WGS sequence"/>
</dbReference>
<proteinExistence type="predicted"/>
<feature type="region of interest" description="Disordered" evidence="1">
    <location>
        <begin position="594"/>
        <end position="748"/>
    </location>
</feature>
<dbReference type="EMBL" id="JABELV010000134">
    <property type="protein sequence ID" value="KAG7529829.1"/>
    <property type="molecule type" value="Genomic_DNA"/>
</dbReference>
<dbReference type="AlphaFoldDB" id="A0A8K0JH21"/>
<feature type="compositionally biased region" description="Polar residues" evidence="1">
    <location>
        <begin position="596"/>
        <end position="628"/>
    </location>
</feature>
<feature type="compositionally biased region" description="Polar residues" evidence="1">
    <location>
        <begin position="283"/>
        <end position="294"/>
    </location>
</feature>
<feature type="region of interest" description="Disordered" evidence="1">
    <location>
        <begin position="281"/>
        <end position="351"/>
    </location>
</feature>
<feature type="compositionally biased region" description="Basic and acidic residues" evidence="1">
    <location>
        <begin position="1115"/>
        <end position="1129"/>
    </location>
</feature>
<name>A0A8K0JH21_9TREE</name>
<feature type="region of interest" description="Disordered" evidence="1">
    <location>
        <begin position="1056"/>
        <end position="1180"/>
    </location>
</feature>
<dbReference type="OrthoDB" id="2592619at2759"/>
<protein>
    <submittedName>
        <fullName evidence="2">Uncharacterized protein</fullName>
    </submittedName>
</protein>
<keyword evidence="3" id="KW-1185">Reference proteome</keyword>
<feature type="compositionally biased region" description="Polar residues" evidence="1">
    <location>
        <begin position="1097"/>
        <end position="1114"/>
    </location>
</feature>
<gene>
    <name evidence="2" type="ORF">FFLO_05369</name>
</gene>
<feature type="region of interest" description="Disordered" evidence="1">
    <location>
        <begin position="531"/>
        <end position="559"/>
    </location>
</feature>
<feature type="compositionally biased region" description="Basic and acidic residues" evidence="1">
    <location>
        <begin position="1139"/>
        <end position="1160"/>
    </location>
</feature>
<feature type="compositionally biased region" description="Polar residues" evidence="1">
    <location>
        <begin position="258"/>
        <end position="269"/>
    </location>
</feature>
<feature type="region of interest" description="Disordered" evidence="1">
    <location>
        <begin position="792"/>
        <end position="814"/>
    </location>
</feature>
<comment type="caution">
    <text evidence="2">The sequence shown here is derived from an EMBL/GenBank/DDBJ whole genome shotgun (WGS) entry which is preliminary data.</text>
</comment>
<feature type="region of interest" description="Disordered" evidence="1">
    <location>
        <begin position="835"/>
        <end position="893"/>
    </location>
</feature>
<feature type="compositionally biased region" description="Polar residues" evidence="1">
    <location>
        <begin position="701"/>
        <end position="727"/>
    </location>
</feature>
<feature type="compositionally biased region" description="Basic and acidic residues" evidence="1">
    <location>
        <begin position="177"/>
        <end position="192"/>
    </location>
</feature>
<feature type="region of interest" description="Disordered" evidence="1">
    <location>
        <begin position="373"/>
        <end position="406"/>
    </location>
</feature>